<feature type="domain" description="TaqI-like C-terminal specificity" evidence="10">
    <location>
        <begin position="814"/>
        <end position="970"/>
    </location>
</feature>
<proteinExistence type="inferred from homology"/>
<keyword evidence="7" id="KW-0238">DNA-binding</keyword>
<gene>
    <name evidence="11" type="ORF">GF068_33035</name>
</gene>
<dbReference type="PANTHER" id="PTHR33841:SF5">
    <property type="entry name" value="DNA METHYLASE (MODIFICATION METHYLASE) (METHYLTRANSFERASE)-RELATED"/>
    <property type="match status" value="1"/>
</dbReference>
<keyword evidence="5" id="KW-0949">S-adenosyl-L-methionine</keyword>
<accession>A0A6N7PXJ7</accession>
<evidence type="ECO:0000256" key="4">
    <source>
        <dbReference type="ARBA" id="ARBA00022679"/>
    </source>
</evidence>
<dbReference type="GO" id="GO:0032259">
    <property type="term" value="P:methylation"/>
    <property type="evidence" value="ECO:0007669"/>
    <property type="project" value="UniProtKB-KW"/>
</dbReference>
<evidence type="ECO:0000256" key="6">
    <source>
        <dbReference type="ARBA" id="ARBA00022747"/>
    </source>
</evidence>
<comment type="catalytic activity">
    <reaction evidence="8">
        <text>a 2'-deoxyadenosine in DNA + S-adenosyl-L-methionine = an N(6)-methyl-2'-deoxyadenosine in DNA + S-adenosyl-L-homocysteine + H(+)</text>
        <dbReference type="Rhea" id="RHEA:15197"/>
        <dbReference type="Rhea" id="RHEA-COMP:12418"/>
        <dbReference type="Rhea" id="RHEA-COMP:12419"/>
        <dbReference type="ChEBI" id="CHEBI:15378"/>
        <dbReference type="ChEBI" id="CHEBI:57856"/>
        <dbReference type="ChEBI" id="CHEBI:59789"/>
        <dbReference type="ChEBI" id="CHEBI:90615"/>
        <dbReference type="ChEBI" id="CHEBI:90616"/>
        <dbReference type="EC" id="2.1.1.72"/>
    </reaction>
</comment>
<dbReference type="InterPro" id="IPR002052">
    <property type="entry name" value="DNA_methylase_N6_adenine_CS"/>
</dbReference>
<dbReference type="PANTHER" id="PTHR33841">
    <property type="entry name" value="DNA METHYLTRANSFERASE YEEA-RELATED"/>
    <property type="match status" value="1"/>
</dbReference>
<organism evidence="11 12">
    <name type="scientific">Polyangium spumosum</name>
    <dbReference type="NCBI Taxonomy" id="889282"/>
    <lineage>
        <taxon>Bacteria</taxon>
        <taxon>Pseudomonadati</taxon>
        <taxon>Myxococcota</taxon>
        <taxon>Polyangia</taxon>
        <taxon>Polyangiales</taxon>
        <taxon>Polyangiaceae</taxon>
        <taxon>Polyangium</taxon>
    </lineage>
</organism>
<keyword evidence="6" id="KW-0680">Restriction system</keyword>
<protein>
    <recommendedName>
        <fullName evidence="2">site-specific DNA-methyltransferase (adenine-specific)</fullName>
        <ecNumber evidence="2">2.1.1.72</ecNumber>
    </recommendedName>
</protein>
<feature type="domain" description="Type II methyltransferase M.TaqI-like" evidence="9">
    <location>
        <begin position="511"/>
        <end position="688"/>
    </location>
</feature>
<evidence type="ECO:0000259" key="9">
    <source>
        <dbReference type="Pfam" id="PF07669"/>
    </source>
</evidence>
<dbReference type="AlphaFoldDB" id="A0A6N7PXJ7"/>
<dbReference type="PROSITE" id="PS00092">
    <property type="entry name" value="N6_MTASE"/>
    <property type="match status" value="1"/>
</dbReference>
<reference evidence="11 12" key="1">
    <citation type="submission" date="2019-10" db="EMBL/GenBank/DDBJ databases">
        <title>A soil myxobacterium in the family Polyangiaceae.</title>
        <authorList>
            <person name="Li Y."/>
            <person name="Wang J."/>
        </authorList>
    </citation>
    <scope>NUCLEOTIDE SEQUENCE [LARGE SCALE GENOMIC DNA]</scope>
    <source>
        <strain evidence="11 12">DSM 14734</strain>
    </source>
</reference>
<dbReference type="Gene3D" id="3.40.50.150">
    <property type="entry name" value="Vaccinia Virus protein VP39"/>
    <property type="match status" value="1"/>
</dbReference>
<dbReference type="PRINTS" id="PR00507">
    <property type="entry name" value="N12N6MTFRASE"/>
</dbReference>
<dbReference type="Proteomes" id="UP000440224">
    <property type="component" value="Unassembled WGS sequence"/>
</dbReference>
<dbReference type="EC" id="2.1.1.72" evidence="2"/>
<dbReference type="EMBL" id="WJIE01000013">
    <property type="protein sequence ID" value="MRG96713.1"/>
    <property type="molecule type" value="Genomic_DNA"/>
</dbReference>
<evidence type="ECO:0000313" key="12">
    <source>
        <dbReference type="Proteomes" id="UP000440224"/>
    </source>
</evidence>
<evidence type="ECO:0000259" key="10">
    <source>
        <dbReference type="Pfam" id="PF12950"/>
    </source>
</evidence>
<keyword evidence="3 11" id="KW-0489">Methyltransferase</keyword>
<keyword evidence="4" id="KW-0808">Transferase</keyword>
<dbReference type="OrthoDB" id="9761012at2"/>
<name>A0A6N7PXJ7_9BACT</name>
<dbReference type="GO" id="GO:0009307">
    <property type="term" value="P:DNA restriction-modification system"/>
    <property type="evidence" value="ECO:0007669"/>
    <property type="project" value="UniProtKB-KW"/>
</dbReference>
<dbReference type="Pfam" id="PF07669">
    <property type="entry name" value="Eco57I"/>
    <property type="match status" value="1"/>
</dbReference>
<dbReference type="InterPro" id="IPR050953">
    <property type="entry name" value="N4_N6_ade-DNA_methylase"/>
</dbReference>
<dbReference type="Pfam" id="PF12950">
    <property type="entry name" value="TaqI_C"/>
    <property type="match status" value="1"/>
</dbReference>
<evidence type="ECO:0000256" key="3">
    <source>
        <dbReference type="ARBA" id="ARBA00022603"/>
    </source>
</evidence>
<evidence type="ECO:0000256" key="7">
    <source>
        <dbReference type="ARBA" id="ARBA00023125"/>
    </source>
</evidence>
<dbReference type="GO" id="GO:0003677">
    <property type="term" value="F:DNA binding"/>
    <property type="evidence" value="ECO:0007669"/>
    <property type="project" value="UniProtKB-KW"/>
</dbReference>
<evidence type="ECO:0000256" key="8">
    <source>
        <dbReference type="ARBA" id="ARBA00047942"/>
    </source>
</evidence>
<comment type="similarity">
    <text evidence="1">Belongs to the N(4)/N(6)-methyltransferase family.</text>
</comment>
<evidence type="ECO:0000256" key="5">
    <source>
        <dbReference type="ARBA" id="ARBA00022691"/>
    </source>
</evidence>
<comment type="caution">
    <text evidence="11">The sequence shown here is derived from an EMBL/GenBank/DDBJ whole genome shotgun (WGS) entry which is preliminary data.</text>
</comment>
<dbReference type="RefSeq" id="WP_153823519.1">
    <property type="nucleotide sequence ID" value="NZ_WJIE01000013.1"/>
</dbReference>
<dbReference type="InterPro" id="IPR011639">
    <property type="entry name" value="MethylTrfase_TaqI-like_dom"/>
</dbReference>
<evidence type="ECO:0000256" key="1">
    <source>
        <dbReference type="ARBA" id="ARBA00006594"/>
    </source>
</evidence>
<keyword evidence="12" id="KW-1185">Reference proteome</keyword>
<evidence type="ECO:0000256" key="2">
    <source>
        <dbReference type="ARBA" id="ARBA00011900"/>
    </source>
</evidence>
<dbReference type="SUPFAM" id="SSF53335">
    <property type="entry name" value="S-adenosyl-L-methionine-dependent methyltransferases"/>
    <property type="match status" value="1"/>
</dbReference>
<dbReference type="GO" id="GO:0009007">
    <property type="term" value="F:site-specific DNA-methyltransferase (adenine-specific) activity"/>
    <property type="evidence" value="ECO:0007669"/>
    <property type="project" value="UniProtKB-EC"/>
</dbReference>
<dbReference type="InterPro" id="IPR029063">
    <property type="entry name" value="SAM-dependent_MTases_sf"/>
</dbReference>
<evidence type="ECO:0000313" key="11">
    <source>
        <dbReference type="EMBL" id="MRG96713.1"/>
    </source>
</evidence>
<dbReference type="InterPro" id="IPR025931">
    <property type="entry name" value="TaqI_C"/>
</dbReference>
<sequence length="1109" mass="125139">MSLSRTRLPLFHAGILKQRLSGHTFPADLDARHEILKKWVLAQRAGKLDSAKEVELHGEFLGDVFGRALGYRTRTGSGAGAWEISAERTMGGGGKSADGALGFFAPGKPAVVLAPIELKGAKRSLDHAMGRVHTPVQQAWDYANHSPGCRFILVSNYKETRLYSTARTPEAYESFLLSEMEDIEAFKRFYLLLGREHLLPAEPGGVSFVDELLAASVKEEADVTNRLYVEYRDLRKKLYRDLCRRHPNLPAADVLQYAQTILDRILFIAFAEDRGLLPKDTIKNTCDYRNKFRPVPVWENFCAVFRWIDKGHEAERFPEYNGGLFAPNTNIDELEVTDEMCAEFKKLAAYDYRDDVSVDVLGHIFEQSITDLEELRGNSGIVLPDQPKLSKRKAEGVFYTPAFITRFIVDQTLGRVFEERWQAALGAHGPGAKKLKEGSPAWKAAWTATYEAYREDIKKIRVLDLSCGSGAFLIAAFDALSREYERVNAELSELNKGQATIFDLTKTVLNNNLFGVDVNAESVEITKLSLWLKTAERGRKLTYLDSNIKWGNSIVRDPMMDPLAFDWTTGEHVRALFDPPTAPEAAEINARWREGFDVVIGNPPYVRQELLTKIKDHLQANYRAYHGMADLFVYFFERGISVLKPGGRLGFIVANKWLRGGYAEALRKLLAAETELETIVDFGHAPIFPDADAFPCVVTLAKPASASPSPSHEVNVTMFPREELAANAIPEYVQQHRYPVPQSRLTAAPWSLEPSALEALMAKIRAAGVPLTEFAGVKPYRGIVTGYNEAFIIDTATRNRLVSEDPRSAEVIKKYLRGQDIDRWASEWGGLWMIFARHGFDISSYPEIEQHLLQFKDSLEPRPRDYRGSNWPGRKPGAYKWFELQDAVDYWQRFEQPKIVYQVIQFHPAYAIDRTGLYLNDKGFFIPSTDSWLLAVLNSPLMWWHNWRYLTHLKDEALTPLGVKMENLPIAAPAQAMRDEAEPAVARLIELTKKNHDAQAAVLDSLRTQFTVAKPGNKLADFASLDSDAFVHEVLRLRPKAAGNLKVAELKALREMYADEALPIQERRREALGLERRLSTLVNEAYGLTSEDVALLWDTAPPRMPFKPA</sequence>